<reference evidence="2 3" key="1">
    <citation type="submission" date="2018-04" db="EMBL/GenBank/DDBJ databases">
        <authorList>
            <person name="Huttner S."/>
            <person name="Dainat J."/>
        </authorList>
    </citation>
    <scope>NUCLEOTIDE SEQUENCE [LARGE SCALE GENOMIC DNA]</scope>
</reference>
<proteinExistence type="predicted"/>
<dbReference type="AlphaFoldDB" id="A0A446B576"/>
<evidence type="ECO:0000313" key="3">
    <source>
        <dbReference type="Proteomes" id="UP000289323"/>
    </source>
</evidence>
<evidence type="ECO:0000313" key="2">
    <source>
        <dbReference type="EMBL" id="SPQ17651.1"/>
    </source>
</evidence>
<organism evidence="2 3">
    <name type="scientific">Thermothielavioides terrestris</name>
    <dbReference type="NCBI Taxonomy" id="2587410"/>
    <lineage>
        <taxon>Eukaryota</taxon>
        <taxon>Fungi</taxon>
        <taxon>Dikarya</taxon>
        <taxon>Ascomycota</taxon>
        <taxon>Pezizomycotina</taxon>
        <taxon>Sordariomycetes</taxon>
        <taxon>Sordariomycetidae</taxon>
        <taxon>Sordariales</taxon>
        <taxon>Chaetomiaceae</taxon>
        <taxon>Thermothielavioides</taxon>
    </lineage>
</organism>
<name>A0A446B576_9PEZI</name>
<dbReference type="EMBL" id="OUUZ01000001">
    <property type="protein sequence ID" value="SPQ17651.1"/>
    <property type="molecule type" value="Genomic_DNA"/>
</dbReference>
<feature type="compositionally biased region" description="Polar residues" evidence="1">
    <location>
        <begin position="51"/>
        <end position="73"/>
    </location>
</feature>
<gene>
    <name evidence="2" type="ORF">TT172_LOCUS70</name>
</gene>
<sequence length="142" mass="14848">MSRSYRDPQTEHMVRHTHDLRDGCMNEPAGGETAQERAQNTPKQVSEHNGTELSPNNNKWGTQVFSSVVQQQEPIGEALCPSHLQGGEKNAPAPAPVAVPTRGAKIDDAGEGRAQEGLASPSGKGSQGVGGLEGHASKMGGS</sequence>
<feature type="region of interest" description="Disordered" evidence="1">
    <location>
        <begin position="1"/>
        <end position="142"/>
    </location>
</feature>
<dbReference type="Proteomes" id="UP000289323">
    <property type="component" value="Unassembled WGS sequence"/>
</dbReference>
<protein>
    <submittedName>
        <fullName evidence="2">Cd2b1ed5-0aee-4583-9373-acb9906bd033</fullName>
    </submittedName>
</protein>
<accession>A0A446B576</accession>
<feature type="compositionally biased region" description="Basic and acidic residues" evidence="1">
    <location>
        <begin position="1"/>
        <end position="24"/>
    </location>
</feature>
<evidence type="ECO:0000256" key="1">
    <source>
        <dbReference type="SAM" id="MobiDB-lite"/>
    </source>
</evidence>
<feature type="compositionally biased region" description="Basic and acidic residues" evidence="1">
    <location>
        <begin position="104"/>
        <end position="114"/>
    </location>
</feature>